<dbReference type="EMBL" id="CP117826">
    <property type="protein sequence ID" value="XCC62399.1"/>
    <property type="molecule type" value="Genomic_DNA"/>
</dbReference>
<evidence type="ECO:0000256" key="1">
    <source>
        <dbReference type="SAM" id="Phobius"/>
    </source>
</evidence>
<gene>
    <name evidence="2" type="ORF">PUP29_00190</name>
</gene>
<reference evidence="2" key="1">
    <citation type="submission" date="2023-02" db="EMBL/GenBank/DDBJ databases">
        <title>Gut commensal Christensenella minuta modulates host metabolism via a new class of secondary bile acids.</title>
        <authorList>
            <person name="Liu C."/>
        </authorList>
    </citation>
    <scope>NUCLEOTIDE SEQUENCE</scope>
    <source>
        <strain evidence="2">CA70</strain>
    </source>
</reference>
<evidence type="ECO:0008006" key="3">
    <source>
        <dbReference type="Google" id="ProtNLM"/>
    </source>
</evidence>
<dbReference type="RefSeq" id="WP_353423525.1">
    <property type="nucleotide sequence ID" value="NZ_CP117826.1"/>
</dbReference>
<keyword evidence="1" id="KW-0472">Membrane</keyword>
<keyword evidence="1" id="KW-0812">Transmembrane</keyword>
<protein>
    <recommendedName>
        <fullName evidence="3">Membrane receptor RagA</fullName>
    </recommendedName>
</protein>
<organism evidence="2">
    <name type="scientific">Christensenella massiliensis</name>
    <dbReference type="NCBI Taxonomy" id="1805714"/>
    <lineage>
        <taxon>Bacteria</taxon>
        <taxon>Bacillati</taxon>
        <taxon>Bacillota</taxon>
        <taxon>Clostridia</taxon>
        <taxon>Christensenellales</taxon>
        <taxon>Christensenellaceae</taxon>
        <taxon>Christensenella</taxon>
    </lineage>
</organism>
<name>A0AAU8A938_9FIRM</name>
<feature type="transmembrane region" description="Helical" evidence="1">
    <location>
        <begin position="64"/>
        <end position="87"/>
    </location>
</feature>
<accession>A0AAU8A938</accession>
<proteinExistence type="predicted"/>
<dbReference type="AlphaFoldDB" id="A0AAU8A938"/>
<keyword evidence="1" id="KW-1133">Transmembrane helix</keyword>
<evidence type="ECO:0000313" key="2">
    <source>
        <dbReference type="EMBL" id="XCC62399.1"/>
    </source>
</evidence>
<sequence>MKGKEKCRILKEIRQRIADENGIEYATRECGFHGECKGTCPRCEAEVRYLEEQLERRRKSGKRVAVAALAAGLALGAVSCAGIEPLIGRGCAPSEGYYETTGAVDEDTEDEWVVLEGEVPADSMEDEWEEE</sequence>